<dbReference type="FunFam" id="1.10.1390.10:FF:000001">
    <property type="entry name" value="Glucose-6-phosphate isomerase"/>
    <property type="match status" value="1"/>
</dbReference>
<comment type="catalytic activity">
    <reaction evidence="7">
        <text>alpha-D-glucose 6-phosphate = beta-D-fructose 6-phosphate</text>
        <dbReference type="Rhea" id="RHEA:11816"/>
        <dbReference type="ChEBI" id="CHEBI:57634"/>
        <dbReference type="ChEBI" id="CHEBI:58225"/>
        <dbReference type="EC" id="5.3.1.9"/>
    </reaction>
</comment>
<sequence length="547" mass="61239">MAINSNSTSWQFLESQCKLGKGLHLKDLFAADPDRFDKFSLQVENILFDYSKNLVTDEIMAGLLELAQSVDVEGWRTKMFSGGRINITEDRPVLHVALRNMTAEPIIVDGVDVMEQVSCELDRMKRLTDDIRSGKWRGYSGKPITDVVNIGIGGSNLGPQMVTEALRKYSDGKIRVHYVSNVDSFQIAQVLRPLNPEQVLFIISSKTFTTRETLTNAGTARNWLLASSFDEMAIDRHFIAVTANRANAIAFGLPEDNIHDLWDWVGGRFSLWSAIGLPIALNLGFDNFERLLAGAFAMDQHFLKAPLNENMPVIQALIGIWNSSFLGMQTQAILPYNQSLHMFSAYMQQADMESNGKSVDWDGNDVPYPTGSIIWGQLGINGQHAFYQYLHQGKNVIPADFIGAVESSTTVRGHHEYLMANFIAQTQALMTGIDRDQVSEELRAKGKSEAYIENLVCHKVHQGNRPTNTIMLERIDPHSLGALIALYEHKIFVQGIIWRVCSFDQWGVELGKELANHILPQLEKNAPVENQDSSTVGLINFYKRTGS</sequence>
<evidence type="ECO:0000256" key="1">
    <source>
        <dbReference type="ARBA" id="ARBA00004926"/>
    </source>
</evidence>
<dbReference type="GO" id="GO:0097367">
    <property type="term" value="F:carbohydrate derivative binding"/>
    <property type="evidence" value="ECO:0007669"/>
    <property type="project" value="InterPro"/>
</dbReference>
<dbReference type="GO" id="GO:0048029">
    <property type="term" value="F:monosaccharide binding"/>
    <property type="evidence" value="ECO:0007669"/>
    <property type="project" value="TreeGrafter"/>
</dbReference>
<evidence type="ECO:0000256" key="2">
    <source>
        <dbReference type="ARBA" id="ARBA00006604"/>
    </source>
</evidence>
<gene>
    <name evidence="8" type="ORF">MNBD_ALPHA01-284</name>
</gene>
<evidence type="ECO:0000256" key="4">
    <source>
        <dbReference type="ARBA" id="ARBA00022432"/>
    </source>
</evidence>
<accession>A0A3B0SN22</accession>
<dbReference type="PROSITE" id="PS00174">
    <property type="entry name" value="P_GLUCOSE_ISOMERASE_2"/>
    <property type="match status" value="1"/>
</dbReference>
<dbReference type="Gene3D" id="1.10.1390.10">
    <property type="match status" value="1"/>
</dbReference>
<dbReference type="InterPro" id="IPR018189">
    <property type="entry name" value="Phosphoglucose_isomerase_CS"/>
</dbReference>
<dbReference type="CDD" id="cd05015">
    <property type="entry name" value="SIS_PGI_1"/>
    <property type="match status" value="1"/>
</dbReference>
<name>A0A3B0SN22_9ZZZZ</name>
<dbReference type="PROSITE" id="PS00765">
    <property type="entry name" value="P_GLUCOSE_ISOMERASE_1"/>
    <property type="match status" value="1"/>
</dbReference>
<dbReference type="GO" id="GO:0006094">
    <property type="term" value="P:gluconeogenesis"/>
    <property type="evidence" value="ECO:0007669"/>
    <property type="project" value="UniProtKB-KW"/>
</dbReference>
<dbReference type="PRINTS" id="PR00662">
    <property type="entry name" value="G6PISOMERASE"/>
</dbReference>
<evidence type="ECO:0000256" key="6">
    <source>
        <dbReference type="ARBA" id="ARBA00023235"/>
    </source>
</evidence>
<reference evidence="8" key="1">
    <citation type="submission" date="2018-06" db="EMBL/GenBank/DDBJ databases">
        <authorList>
            <person name="Zhirakovskaya E."/>
        </authorList>
    </citation>
    <scope>NUCLEOTIDE SEQUENCE</scope>
</reference>
<dbReference type="EC" id="5.3.1.9" evidence="3"/>
<comment type="similarity">
    <text evidence="2">Belongs to the GPI family.</text>
</comment>
<dbReference type="GO" id="GO:0004347">
    <property type="term" value="F:glucose-6-phosphate isomerase activity"/>
    <property type="evidence" value="ECO:0007669"/>
    <property type="project" value="UniProtKB-EC"/>
</dbReference>
<dbReference type="InterPro" id="IPR035482">
    <property type="entry name" value="SIS_PGI_2"/>
</dbReference>
<dbReference type="GO" id="GO:0005829">
    <property type="term" value="C:cytosol"/>
    <property type="evidence" value="ECO:0007669"/>
    <property type="project" value="TreeGrafter"/>
</dbReference>
<dbReference type="GO" id="GO:0051156">
    <property type="term" value="P:glucose 6-phosphate metabolic process"/>
    <property type="evidence" value="ECO:0007669"/>
    <property type="project" value="TreeGrafter"/>
</dbReference>
<keyword evidence="6 8" id="KW-0413">Isomerase</keyword>
<evidence type="ECO:0000256" key="3">
    <source>
        <dbReference type="ARBA" id="ARBA00011952"/>
    </source>
</evidence>
<dbReference type="Pfam" id="PF00342">
    <property type="entry name" value="PGI"/>
    <property type="match status" value="1"/>
</dbReference>
<comment type="pathway">
    <text evidence="1">Carbohydrate degradation; glycolysis; D-glyceraldehyde 3-phosphate and glycerone phosphate from D-glucose: step 2/4.</text>
</comment>
<dbReference type="NCBIfam" id="NF001211">
    <property type="entry name" value="PRK00179.1"/>
    <property type="match status" value="1"/>
</dbReference>
<evidence type="ECO:0000256" key="5">
    <source>
        <dbReference type="ARBA" id="ARBA00023152"/>
    </source>
</evidence>
<protein>
    <recommendedName>
        <fullName evidence="3">glucose-6-phosphate isomerase</fullName>
        <ecNumber evidence="3">5.3.1.9</ecNumber>
    </recommendedName>
</protein>
<dbReference type="HAMAP" id="MF_00473">
    <property type="entry name" value="G6P_isomerase"/>
    <property type="match status" value="1"/>
</dbReference>
<dbReference type="InterPro" id="IPR023096">
    <property type="entry name" value="G6P_Isomerase_C"/>
</dbReference>
<dbReference type="EMBL" id="UOEJ01000092">
    <property type="protein sequence ID" value="VAV97803.1"/>
    <property type="molecule type" value="Genomic_DNA"/>
</dbReference>
<evidence type="ECO:0000256" key="7">
    <source>
        <dbReference type="ARBA" id="ARBA00029321"/>
    </source>
</evidence>
<keyword evidence="4" id="KW-0312">Gluconeogenesis</keyword>
<dbReference type="InterPro" id="IPR046348">
    <property type="entry name" value="SIS_dom_sf"/>
</dbReference>
<dbReference type="AlphaFoldDB" id="A0A3B0SN22"/>
<dbReference type="Gene3D" id="3.40.50.10490">
    <property type="entry name" value="Glucose-6-phosphate isomerase like protein, domain 1"/>
    <property type="match status" value="2"/>
</dbReference>
<dbReference type="UniPathway" id="UPA00109">
    <property type="reaction ID" value="UER00181"/>
</dbReference>
<dbReference type="PANTHER" id="PTHR11469:SF1">
    <property type="entry name" value="GLUCOSE-6-PHOSPHATE ISOMERASE"/>
    <property type="match status" value="1"/>
</dbReference>
<proteinExistence type="inferred from homology"/>
<dbReference type="SUPFAM" id="SSF53697">
    <property type="entry name" value="SIS domain"/>
    <property type="match status" value="1"/>
</dbReference>
<dbReference type="InterPro" id="IPR035476">
    <property type="entry name" value="SIS_PGI_1"/>
</dbReference>
<dbReference type="PANTHER" id="PTHR11469">
    <property type="entry name" value="GLUCOSE-6-PHOSPHATE ISOMERASE"/>
    <property type="match status" value="1"/>
</dbReference>
<organism evidence="8">
    <name type="scientific">hydrothermal vent metagenome</name>
    <dbReference type="NCBI Taxonomy" id="652676"/>
    <lineage>
        <taxon>unclassified sequences</taxon>
        <taxon>metagenomes</taxon>
        <taxon>ecological metagenomes</taxon>
    </lineage>
</organism>
<dbReference type="InterPro" id="IPR001672">
    <property type="entry name" value="G6P_Isomerase"/>
</dbReference>
<dbReference type="GO" id="GO:0006096">
    <property type="term" value="P:glycolytic process"/>
    <property type="evidence" value="ECO:0007669"/>
    <property type="project" value="UniProtKB-UniPathway"/>
</dbReference>
<keyword evidence="5" id="KW-0324">Glycolysis</keyword>
<dbReference type="PROSITE" id="PS51463">
    <property type="entry name" value="P_GLUCOSE_ISOMERASE_3"/>
    <property type="match status" value="1"/>
</dbReference>
<dbReference type="CDD" id="cd05016">
    <property type="entry name" value="SIS_PGI_2"/>
    <property type="match status" value="1"/>
</dbReference>
<evidence type="ECO:0000313" key="8">
    <source>
        <dbReference type="EMBL" id="VAV97803.1"/>
    </source>
</evidence>